<dbReference type="EMBL" id="JAEUAK010000008">
    <property type="protein sequence ID" value="MBW9054932.1"/>
    <property type="molecule type" value="Genomic_DNA"/>
</dbReference>
<evidence type="ECO:0000256" key="1">
    <source>
        <dbReference type="SAM" id="MobiDB-lite"/>
    </source>
</evidence>
<protein>
    <submittedName>
        <fullName evidence="2">Uncharacterized protein</fullName>
    </submittedName>
</protein>
<feature type="compositionally biased region" description="Basic and acidic residues" evidence="1">
    <location>
        <begin position="51"/>
        <end position="62"/>
    </location>
</feature>
<evidence type="ECO:0000313" key="2">
    <source>
        <dbReference type="EMBL" id="MBW9054932.1"/>
    </source>
</evidence>
<organism evidence="2 3">
    <name type="scientific">Rhizobium mesosinicum</name>
    <dbReference type="NCBI Taxonomy" id="335017"/>
    <lineage>
        <taxon>Bacteria</taxon>
        <taxon>Pseudomonadati</taxon>
        <taxon>Pseudomonadota</taxon>
        <taxon>Alphaproteobacteria</taxon>
        <taxon>Hyphomicrobiales</taxon>
        <taxon>Rhizobiaceae</taxon>
        <taxon>Rhizobium/Agrobacterium group</taxon>
        <taxon>Rhizobium</taxon>
    </lineage>
</organism>
<feature type="region of interest" description="Disordered" evidence="1">
    <location>
        <begin position="34"/>
        <end position="95"/>
    </location>
</feature>
<reference evidence="2 3" key="1">
    <citation type="journal article" date="2021" name="MBio">
        <title>Poor Competitiveness of Bradyrhizobium in Pigeon Pea Root Colonization in Indian Soils.</title>
        <authorList>
            <person name="Chalasani D."/>
            <person name="Basu A."/>
            <person name="Pullabhotla S.V.S.R.N."/>
            <person name="Jorrin B."/>
            <person name="Neal A.L."/>
            <person name="Poole P.S."/>
            <person name="Podile A.R."/>
            <person name="Tkacz A."/>
        </authorList>
    </citation>
    <scope>NUCLEOTIDE SEQUENCE [LARGE SCALE GENOMIC DNA]</scope>
    <source>
        <strain evidence="2 3">HU56</strain>
    </source>
</reference>
<sequence>MVDVVANERGYFGSIRREPGERFSLPDALWKDEKRRPKWVRLAHPGSKAAGKAEAEPAEKKPAAKPAGNGVQDALGGPAPDWVPPEVQNSSQPGD</sequence>
<proteinExistence type="predicted"/>
<dbReference type="RefSeq" id="WP_220336272.1">
    <property type="nucleotide sequence ID" value="NZ_JAEUAK010000008.1"/>
</dbReference>
<dbReference type="Proteomes" id="UP000717752">
    <property type="component" value="Unassembled WGS sequence"/>
</dbReference>
<evidence type="ECO:0000313" key="3">
    <source>
        <dbReference type="Proteomes" id="UP000717752"/>
    </source>
</evidence>
<keyword evidence="3" id="KW-1185">Reference proteome</keyword>
<gene>
    <name evidence="2" type="ORF">JNB85_21255</name>
</gene>
<accession>A0ABS7GYM3</accession>
<comment type="caution">
    <text evidence="2">The sequence shown here is derived from an EMBL/GenBank/DDBJ whole genome shotgun (WGS) entry which is preliminary data.</text>
</comment>
<name>A0ABS7GYM3_9HYPH</name>